<keyword evidence="2" id="KW-1185">Reference proteome</keyword>
<evidence type="ECO:0000313" key="2">
    <source>
        <dbReference type="Proteomes" id="UP001642487"/>
    </source>
</evidence>
<sequence length="145" mass="16900">MLHYSQTTTQIYGMEARRTQLEVGGFLKWLVWEGISENAGVWKLVSYNVRQYYKAKRATVFEAEGDGHLVQGEKEEEEETEIQPLELLRPMKNMIAVSSFFHLSKVYFLIRNNTERPHQVGPDHGPLQIKVYYSKKDENEVTATF</sequence>
<name>A0ABP0Y2T2_9ROSI</name>
<reference evidence="1 2" key="1">
    <citation type="submission" date="2024-03" db="EMBL/GenBank/DDBJ databases">
        <authorList>
            <person name="Gkanogiannis A."/>
            <person name="Becerra Lopez-Lavalle L."/>
        </authorList>
    </citation>
    <scope>NUCLEOTIDE SEQUENCE [LARGE SCALE GENOMIC DNA]</scope>
</reference>
<gene>
    <name evidence="1" type="ORF">CITCOLO1_LOCUS6493</name>
</gene>
<accession>A0ABP0Y2T2</accession>
<protein>
    <submittedName>
        <fullName evidence="1">Uncharacterized protein</fullName>
    </submittedName>
</protein>
<dbReference type="Proteomes" id="UP001642487">
    <property type="component" value="Chromosome 2"/>
</dbReference>
<evidence type="ECO:0000313" key="1">
    <source>
        <dbReference type="EMBL" id="CAK9314728.1"/>
    </source>
</evidence>
<organism evidence="1 2">
    <name type="scientific">Citrullus colocynthis</name>
    <name type="common">colocynth</name>
    <dbReference type="NCBI Taxonomy" id="252529"/>
    <lineage>
        <taxon>Eukaryota</taxon>
        <taxon>Viridiplantae</taxon>
        <taxon>Streptophyta</taxon>
        <taxon>Embryophyta</taxon>
        <taxon>Tracheophyta</taxon>
        <taxon>Spermatophyta</taxon>
        <taxon>Magnoliopsida</taxon>
        <taxon>eudicotyledons</taxon>
        <taxon>Gunneridae</taxon>
        <taxon>Pentapetalae</taxon>
        <taxon>rosids</taxon>
        <taxon>fabids</taxon>
        <taxon>Cucurbitales</taxon>
        <taxon>Cucurbitaceae</taxon>
        <taxon>Benincaseae</taxon>
        <taxon>Citrullus</taxon>
    </lineage>
</organism>
<proteinExistence type="predicted"/>
<dbReference type="EMBL" id="OZ021736">
    <property type="protein sequence ID" value="CAK9314728.1"/>
    <property type="molecule type" value="Genomic_DNA"/>
</dbReference>